<evidence type="ECO:0000256" key="1">
    <source>
        <dbReference type="SAM" id="Phobius"/>
    </source>
</evidence>
<proteinExistence type="predicted"/>
<feature type="transmembrane region" description="Helical" evidence="1">
    <location>
        <begin position="277"/>
        <end position="297"/>
    </location>
</feature>
<accession>A0ABS6B809</accession>
<evidence type="ECO:0000313" key="3">
    <source>
        <dbReference type="Proteomes" id="UP000733379"/>
    </source>
</evidence>
<feature type="transmembrane region" description="Helical" evidence="1">
    <location>
        <begin position="317"/>
        <end position="336"/>
    </location>
</feature>
<dbReference type="Pfam" id="PF03806">
    <property type="entry name" value="ABG_transport"/>
    <property type="match status" value="1"/>
</dbReference>
<feature type="transmembrane region" description="Helical" evidence="1">
    <location>
        <begin position="398"/>
        <end position="416"/>
    </location>
</feature>
<keyword evidence="1" id="KW-0472">Membrane</keyword>
<feature type="transmembrane region" description="Helical" evidence="1">
    <location>
        <begin position="135"/>
        <end position="165"/>
    </location>
</feature>
<keyword evidence="1" id="KW-1133">Transmembrane helix</keyword>
<dbReference type="Proteomes" id="UP000733379">
    <property type="component" value="Unassembled WGS sequence"/>
</dbReference>
<sequence>MSATETEPQAITPPSRLARAAFRSLALIEQAGNKLPDPFWLFWLLAGLVVVLSAILAAADVSAVLPASHSVIKVHSLLSKAGLALIIQGGDKNFTSFPPIATILVVGFGIAIAEQSGMFAALLHRMVARVPGRYLTFVLALTAMVSHIAGDAAYVMLIPLGALVYRAAGRSPMLGCIVAYVSISAGFNASPALTPTDILLSNLSTAAARTIDPHYVVTPVANYFFGVASSLLMAVVITVVADKFLARRPDLAADAPDTEPDTAERAQIEPTQEQRRALRVTGLVALGFLALLVAVMIPQVSPLRGKGGGILDSPLFSGMSLVLFVFFALLGTVYGRMTRTFTAPRDVVDSMITGTKAMASTLVLFFAISQFLACFKWTNISDILAVRGADALRALHLNGWLLLLGIAVLVSLINLLITSGSALWALIAPILVPLLMLLGIHPETTQAIYRVADSVTKCITPMSPFFVMAVGFIRQYRQDAGLGTLAAFTLPIAVVAWVVWVGFFLAWYLLGIPFGLG</sequence>
<organism evidence="2 3">
    <name type="scientific">Nocardia albiluteola</name>
    <dbReference type="NCBI Taxonomy" id="2842303"/>
    <lineage>
        <taxon>Bacteria</taxon>
        <taxon>Bacillati</taxon>
        <taxon>Actinomycetota</taxon>
        <taxon>Actinomycetes</taxon>
        <taxon>Mycobacteriales</taxon>
        <taxon>Nocardiaceae</taxon>
        <taxon>Nocardia</taxon>
    </lineage>
</organism>
<dbReference type="InterPro" id="IPR004697">
    <property type="entry name" value="AbgT"/>
</dbReference>
<comment type="caution">
    <text evidence="2">The sequence shown here is derived from an EMBL/GenBank/DDBJ whole genome shotgun (WGS) entry which is preliminary data.</text>
</comment>
<dbReference type="PANTHER" id="PTHR30282">
    <property type="entry name" value="P-AMINOBENZOYL GLUTAMATE TRANSPORTER"/>
    <property type="match status" value="1"/>
</dbReference>
<feature type="transmembrane region" description="Helical" evidence="1">
    <location>
        <begin position="423"/>
        <end position="442"/>
    </location>
</feature>
<feature type="transmembrane region" description="Helical" evidence="1">
    <location>
        <begin position="223"/>
        <end position="241"/>
    </location>
</feature>
<keyword evidence="1" id="KW-0812">Transmembrane</keyword>
<dbReference type="RefSeq" id="WP_215922472.1">
    <property type="nucleotide sequence ID" value="NZ_JAHKNI010000014.1"/>
</dbReference>
<feature type="transmembrane region" description="Helical" evidence="1">
    <location>
        <begin position="357"/>
        <end position="378"/>
    </location>
</feature>
<dbReference type="PANTHER" id="PTHR30282:SF0">
    <property type="entry name" value="P-AMINOBENZOYL-GLUTAMATE TRANSPORT PROTEIN"/>
    <property type="match status" value="1"/>
</dbReference>
<keyword evidence="3" id="KW-1185">Reference proteome</keyword>
<gene>
    <name evidence="2" type="ORF">KO481_33370</name>
</gene>
<feature type="transmembrane region" description="Helical" evidence="1">
    <location>
        <begin position="454"/>
        <end position="473"/>
    </location>
</feature>
<name>A0ABS6B809_9NOCA</name>
<evidence type="ECO:0000313" key="2">
    <source>
        <dbReference type="EMBL" id="MBU3066399.1"/>
    </source>
</evidence>
<feature type="transmembrane region" description="Helical" evidence="1">
    <location>
        <begin position="40"/>
        <end position="59"/>
    </location>
</feature>
<feature type="transmembrane region" description="Helical" evidence="1">
    <location>
        <begin position="485"/>
        <end position="510"/>
    </location>
</feature>
<feature type="transmembrane region" description="Helical" evidence="1">
    <location>
        <begin position="100"/>
        <end position="123"/>
    </location>
</feature>
<protein>
    <submittedName>
        <fullName evidence="2">AbgT family transporter</fullName>
    </submittedName>
</protein>
<reference evidence="2 3" key="1">
    <citation type="submission" date="2021-06" db="EMBL/GenBank/DDBJ databases">
        <title>Actinomycetes sequencing.</title>
        <authorList>
            <person name="Shan Q."/>
        </authorList>
    </citation>
    <scope>NUCLEOTIDE SEQUENCE [LARGE SCALE GENOMIC DNA]</scope>
    <source>
        <strain evidence="2 3">NEAU-G5</strain>
    </source>
</reference>
<dbReference type="EMBL" id="JAHKNI010000014">
    <property type="protein sequence ID" value="MBU3066399.1"/>
    <property type="molecule type" value="Genomic_DNA"/>
</dbReference>